<evidence type="ECO:0000313" key="1">
    <source>
        <dbReference type="EMBL" id="CAH0098276.1"/>
    </source>
</evidence>
<accession>A0A8J2RAE4</accession>
<dbReference type="InterPro" id="IPR012877">
    <property type="entry name" value="Dhs-27"/>
</dbReference>
<organism evidence="1 2">
    <name type="scientific">Daphnia galeata</name>
    <dbReference type="NCBI Taxonomy" id="27404"/>
    <lineage>
        <taxon>Eukaryota</taxon>
        <taxon>Metazoa</taxon>
        <taxon>Ecdysozoa</taxon>
        <taxon>Arthropoda</taxon>
        <taxon>Crustacea</taxon>
        <taxon>Branchiopoda</taxon>
        <taxon>Diplostraca</taxon>
        <taxon>Cladocera</taxon>
        <taxon>Anomopoda</taxon>
        <taxon>Daphniidae</taxon>
        <taxon>Daphnia</taxon>
    </lineage>
</organism>
<proteinExistence type="predicted"/>
<dbReference type="Pfam" id="PF07914">
    <property type="entry name" value="DUF1679"/>
    <property type="match status" value="1"/>
</dbReference>
<dbReference type="Proteomes" id="UP000789390">
    <property type="component" value="Unassembled WGS sequence"/>
</dbReference>
<evidence type="ECO:0000313" key="2">
    <source>
        <dbReference type="Proteomes" id="UP000789390"/>
    </source>
</evidence>
<sequence length="235" mass="27072">MLLISITIKAANWLEGLLPELDNIWNWESFLDSGRLTCLLHARHPSHDLGYFLFSSTSSSFRRQHLDELLNEYYETLSNALMKLDIDLSKEGYSKEQFIRETKQRYILMMMIALFILPILLDSAKAIDHTLKNDENLNKDLNELLEKDQAKELDEEGTKSGWQSLFEFETVIGNPLLSQRIVELITDVKDMPWQENTVLTVAYPVFPALQRTKATILLKTAPLLAKFSARLLHCA</sequence>
<name>A0A8J2RAE4_9CRUS</name>
<dbReference type="EMBL" id="CAKKLH010000001">
    <property type="protein sequence ID" value="CAH0098276.1"/>
    <property type="molecule type" value="Genomic_DNA"/>
</dbReference>
<gene>
    <name evidence="1" type="ORF">DGAL_LOCUS324</name>
</gene>
<protein>
    <submittedName>
        <fullName evidence="1">Uncharacterized protein</fullName>
    </submittedName>
</protein>
<comment type="caution">
    <text evidence="1">The sequence shown here is derived from an EMBL/GenBank/DDBJ whole genome shotgun (WGS) entry which is preliminary data.</text>
</comment>
<keyword evidence="2" id="KW-1185">Reference proteome</keyword>
<dbReference type="OrthoDB" id="5915577at2759"/>
<dbReference type="AlphaFoldDB" id="A0A8J2RAE4"/>
<reference evidence="1" key="1">
    <citation type="submission" date="2021-11" db="EMBL/GenBank/DDBJ databases">
        <authorList>
            <person name="Schell T."/>
        </authorList>
    </citation>
    <scope>NUCLEOTIDE SEQUENCE</scope>
    <source>
        <strain evidence="1">M5</strain>
    </source>
</reference>
<dbReference type="PANTHER" id="PTHR11012:SF30">
    <property type="entry name" value="PROTEIN KINASE-LIKE DOMAIN-CONTAINING"/>
    <property type="match status" value="1"/>
</dbReference>
<dbReference type="PANTHER" id="PTHR11012">
    <property type="entry name" value="PROTEIN KINASE-LIKE DOMAIN-CONTAINING"/>
    <property type="match status" value="1"/>
</dbReference>